<dbReference type="AlphaFoldDB" id="A0A9N9TVN7"/>
<dbReference type="CDD" id="cd00637">
    <property type="entry name" value="7tm_classA_rhodopsin-like"/>
    <property type="match status" value="1"/>
</dbReference>
<keyword evidence="13" id="KW-1185">Reference proteome</keyword>
<feature type="transmembrane region" description="Helical" evidence="10">
    <location>
        <begin position="469"/>
        <end position="489"/>
    </location>
</feature>
<evidence type="ECO:0000259" key="11">
    <source>
        <dbReference type="PROSITE" id="PS50262"/>
    </source>
</evidence>
<dbReference type="Pfam" id="PF00001">
    <property type="entry name" value="7tm_1"/>
    <property type="match status" value="1"/>
</dbReference>
<sequence length="607" mass="67839">HLHLPPSDPNTDHYAPTVPEAARSSRHICRHRHRLVRISGFRVSSFGCCTCTLTSPSLNALRAGLLAFLSLVHNPTLRRTRWGVFVFHGYFAEIARPQMDSDYHWLITIGLVTSSVIAVTANFFLLFVFCRRRGLRTVPNRFIINLLVTNLLSSILLIPLLLIDHESYSSIRIRSAANESLPAVDVDIVIDADPSSNSIEIIEWAARANGTDLALCYLAQSTTSFICTASIFSILLIGVNQYFGVIHSLRYHFYINRCRSSAFIGASWSVALGGAVLSSLTYSDSSVWHFCEHRPPPSESVRVLNTLYAFGYFFLVILAPFVAICVIYVCIYTAAHQNSERMRRSASAPLNPNVEAGAPAAMPTPEKRKEVLPKVHSAPEFSVLKQEKAFTVGDDERKVSRTPSDRSSSSFISNLKHKISNASVFKYREETRAAKISVIVIFLVLICYLPYGITLVLCSKCIEVKTSQIFNYLSLILLVLSNIISPFLFGYRNKRVKREICKMFNLANHSQNLDVVDKPRRHSAVKNASFDCLEPNLESNLPARVIPEVVVTCKNETERKSILKRVYNSSNWASYKKCNFITVPDSCLSGDARGSFSSASTQMSTED</sequence>
<name>A0A9N9TVN7_PHYSR</name>
<keyword evidence="9" id="KW-0807">Transducer</keyword>
<dbReference type="PRINTS" id="PR00237">
    <property type="entry name" value="GPCRRHODOPSN"/>
</dbReference>
<evidence type="ECO:0000256" key="9">
    <source>
        <dbReference type="ARBA" id="ARBA00023224"/>
    </source>
</evidence>
<accession>A0A9N9TVN7</accession>
<dbReference type="InterPro" id="IPR000276">
    <property type="entry name" value="GPCR_Rhodpsn"/>
</dbReference>
<gene>
    <name evidence="12" type="ORF">PHYEVI_LOCUS7688</name>
</gene>
<evidence type="ECO:0000256" key="10">
    <source>
        <dbReference type="SAM" id="Phobius"/>
    </source>
</evidence>
<evidence type="ECO:0000256" key="8">
    <source>
        <dbReference type="ARBA" id="ARBA00023170"/>
    </source>
</evidence>
<feature type="transmembrane region" description="Helical" evidence="10">
    <location>
        <begin position="436"/>
        <end position="457"/>
    </location>
</feature>
<dbReference type="PANTHER" id="PTHR22752:SF1">
    <property type="entry name" value="G-PROTEIN COUPLED RECEPTOR 176"/>
    <property type="match status" value="1"/>
</dbReference>
<dbReference type="Proteomes" id="UP001153712">
    <property type="component" value="Chromosome 4"/>
</dbReference>
<dbReference type="PANTHER" id="PTHR22752">
    <property type="entry name" value="G PROTEIN-COUPLED RECEPTOR"/>
    <property type="match status" value="1"/>
</dbReference>
<proteinExistence type="inferred from homology"/>
<organism evidence="12 13">
    <name type="scientific">Phyllotreta striolata</name>
    <name type="common">Striped flea beetle</name>
    <name type="synonym">Crioceris striolata</name>
    <dbReference type="NCBI Taxonomy" id="444603"/>
    <lineage>
        <taxon>Eukaryota</taxon>
        <taxon>Metazoa</taxon>
        <taxon>Ecdysozoa</taxon>
        <taxon>Arthropoda</taxon>
        <taxon>Hexapoda</taxon>
        <taxon>Insecta</taxon>
        <taxon>Pterygota</taxon>
        <taxon>Neoptera</taxon>
        <taxon>Endopterygota</taxon>
        <taxon>Coleoptera</taxon>
        <taxon>Polyphaga</taxon>
        <taxon>Cucujiformia</taxon>
        <taxon>Chrysomeloidea</taxon>
        <taxon>Chrysomelidae</taxon>
        <taxon>Galerucinae</taxon>
        <taxon>Alticini</taxon>
        <taxon>Phyllotreta</taxon>
    </lineage>
</organism>
<evidence type="ECO:0000256" key="1">
    <source>
        <dbReference type="ARBA" id="ARBA00004651"/>
    </source>
</evidence>
<dbReference type="Gene3D" id="1.20.1070.10">
    <property type="entry name" value="Rhodopsin 7-helix transmembrane proteins"/>
    <property type="match status" value="1"/>
</dbReference>
<evidence type="ECO:0000313" key="12">
    <source>
        <dbReference type="EMBL" id="CAG9861346.1"/>
    </source>
</evidence>
<feature type="transmembrane region" description="Helical" evidence="10">
    <location>
        <begin position="217"/>
        <end position="239"/>
    </location>
</feature>
<feature type="domain" description="G-protein coupled receptors family 1 profile" evidence="11">
    <location>
        <begin position="121"/>
        <end position="489"/>
    </location>
</feature>
<dbReference type="OrthoDB" id="5980076at2759"/>
<keyword evidence="8" id="KW-0675">Receptor</keyword>
<evidence type="ECO:0000313" key="13">
    <source>
        <dbReference type="Proteomes" id="UP001153712"/>
    </source>
</evidence>
<evidence type="ECO:0000256" key="3">
    <source>
        <dbReference type="ARBA" id="ARBA00022475"/>
    </source>
</evidence>
<comment type="similarity">
    <text evidence="2">Belongs to the G-protein coupled receptor 1 family.</text>
</comment>
<dbReference type="InterPro" id="IPR017452">
    <property type="entry name" value="GPCR_Rhodpsn_7TM"/>
</dbReference>
<dbReference type="SUPFAM" id="SSF81321">
    <property type="entry name" value="Family A G protein-coupled receptor-like"/>
    <property type="match status" value="1"/>
</dbReference>
<feature type="transmembrane region" description="Helical" evidence="10">
    <location>
        <begin position="142"/>
        <end position="163"/>
    </location>
</feature>
<keyword evidence="6" id="KW-0297">G-protein coupled receptor</keyword>
<evidence type="ECO:0000256" key="6">
    <source>
        <dbReference type="ARBA" id="ARBA00023040"/>
    </source>
</evidence>
<dbReference type="PROSITE" id="PS50262">
    <property type="entry name" value="G_PROTEIN_RECEP_F1_2"/>
    <property type="match status" value="1"/>
</dbReference>
<comment type="subcellular location">
    <subcellularLocation>
        <location evidence="1">Cell membrane</location>
        <topology evidence="1">Multi-pass membrane protein</topology>
    </subcellularLocation>
</comment>
<dbReference type="GO" id="GO:0005886">
    <property type="term" value="C:plasma membrane"/>
    <property type="evidence" value="ECO:0007669"/>
    <property type="project" value="UniProtKB-SubCell"/>
</dbReference>
<evidence type="ECO:0000256" key="7">
    <source>
        <dbReference type="ARBA" id="ARBA00023136"/>
    </source>
</evidence>
<keyword evidence="7 10" id="KW-0472">Membrane</keyword>
<evidence type="ECO:0000256" key="4">
    <source>
        <dbReference type="ARBA" id="ARBA00022692"/>
    </source>
</evidence>
<reference evidence="12" key="1">
    <citation type="submission" date="2022-01" db="EMBL/GenBank/DDBJ databases">
        <authorList>
            <person name="King R."/>
        </authorList>
    </citation>
    <scope>NUCLEOTIDE SEQUENCE</scope>
</reference>
<keyword evidence="4 10" id="KW-0812">Transmembrane</keyword>
<keyword evidence="3" id="KW-1003">Cell membrane</keyword>
<protein>
    <recommendedName>
        <fullName evidence="11">G-protein coupled receptors family 1 profile domain-containing protein</fullName>
    </recommendedName>
</protein>
<feature type="non-terminal residue" evidence="12">
    <location>
        <position position="1"/>
    </location>
</feature>
<dbReference type="GO" id="GO:0004930">
    <property type="term" value="F:G protein-coupled receptor activity"/>
    <property type="evidence" value="ECO:0007669"/>
    <property type="project" value="UniProtKB-KW"/>
</dbReference>
<evidence type="ECO:0000256" key="5">
    <source>
        <dbReference type="ARBA" id="ARBA00022989"/>
    </source>
</evidence>
<feature type="transmembrane region" description="Helical" evidence="10">
    <location>
        <begin position="260"/>
        <end position="280"/>
    </location>
</feature>
<dbReference type="EMBL" id="OU900097">
    <property type="protein sequence ID" value="CAG9861346.1"/>
    <property type="molecule type" value="Genomic_DNA"/>
</dbReference>
<keyword evidence="5 10" id="KW-1133">Transmembrane helix</keyword>
<feature type="transmembrane region" description="Helical" evidence="10">
    <location>
        <begin position="309"/>
        <end position="335"/>
    </location>
</feature>
<feature type="transmembrane region" description="Helical" evidence="10">
    <location>
        <begin position="105"/>
        <end position="130"/>
    </location>
</feature>
<evidence type="ECO:0000256" key="2">
    <source>
        <dbReference type="ARBA" id="ARBA00010663"/>
    </source>
</evidence>